<dbReference type="PROSITE" id="PS00105">
    <property type="entry name" value="AA_TRANSFER_CLASS_1"/>
    <property type="match status" value="1"/>
</dbReference>
<dbReference type="RefSeq" id="WP_257741459.1">
    <property type="nucleotide sequence ID" value="NZ_CP096115.1"/>
</dbReference>
<gene>
    <name evidence="9" type="ORF">L6E24_07915</name>
</gene>
<protein>
    <recommendedName>
        <fullName evidence="7">Aminotransferase</fullName>
        <ecNumber evidence="7">2.6.1.-</ecNumber>
    </recommendedName>
</protein>
<feature type="domain" description="Aminotransferase class I/classII large" evidence="8">
    <location>
        <begin position="29"/>
        <end position="378"/>
    </location>
</feature>
<dbReference type="EC" id="2.6.1.-" evidence="7"/>
<evidence type="ECO:0000313" key="10">
    <source>
        <dbReference type="Proteomes" id="UP001060368"/>
    </source>
</evidence>
<dbReference type="GO" id="GO:0008483">
    <property type="term" value="F:transaminase activity"/>
    <property type="evidence" value="ECO:0007669"/>
    <property type="project" value="UniProtKB-KW"/>
</dbReference>
<evidence type="ECO:0000256" key="1">
    <source>
        <dbReference type="ARBA" id="ARBA00001933"/>
    </source>
</evidence>
<dbReference type="InterPro" id="IPR015422">
    <property type="entry name" value="PyrdxlP-dep_Trfase_small"/>
</dbReference>
<dbReference type="AlphaFoldDB" id="A0A9E7TKK5"/>
<proteinExistence type="inferred from homology"/>
<dbReference type="GeneID" id="74307618"/>
<evidence type="ECO:0000313" key="9">
    <source>
        <dbReference type="EMBL" id="UUX91306.1"/>
    </source>
</evidence>
<dbReference type="GO" id="GO:0030170">
    <property type="term" value="F:pyridoxal phosphate binding"/>
    <property type="evidence" value="ECO:0007669"/>
    <property type="project" value="InterPro"/>
</dbReference>
<evidence type="ECO:0000256" key="4">
    <source>
        <dbReference type="ARBA" id="ARBA00022576"/>
    </source>
</evidence>
<dbReference type="SUPFAM" id="SSF53383">
    <property type="entry name" value="PLP-dependent transferases"/>
    <property type="match status" value="1"/>
</dbReference>
<dbReference type="Proteomes" id="UP001060368">
    <property type="component" value="Chromosome"/>
</dbReference>
<keyword evidence="10" id="KW-1185">Reference proteome</keyword>
<keyword evidence="6" id="KW-0663">Pyridoxal phosphate</keyword>
<reference evidence="9" key="1">
    <citation type="submission" date="2022-04" db="EMBL/GenBank/DDBJ databases">
        <title>Complete genome of Methanoplanus endosymbiosus DSM 3599.</title>
        <authorList>
            <person name="Chen S.-C."/>
            <person name="You Y.-T."/>
            <person name="Zhou Y.-Z."/>
            <person name="Lai M.-C."/>
        </authorList>
    </citation>
    <scope>NUCLEOTIDE SEQUENCE</scope>
    <source>
        <strain evidence="9">DSM 3599</strain>
    </source>
</reference>
<dbReference type="InterPro" id="IPR015421">
    <property type="entry name" value="PyrdxlP-dep_Trfase_major"/>
</dbReference>
<sequence>MRDFRSARVREIPPSGIRKFFDIAQEMEDVISLGVGEPDYDTPWNVREAAISSIEKGYTAYTSNSGLNELRDEISVYQKERFGVDYNPKNEVLVTTGASEALDITIRTVVNPGDEVLVAEPAYIAYCSGVILSGGVPVYVPCPAKENFRLTPDSLMEKITPKSKALLCNFPNNPSGGVMTVDDYRAIADIIVDHDLLLISDEIYNEITYEGMPSSAACVEELRERTVIINGFSKAYSMTGWRIGYICAPEEIAAAALKIHQYVMLSAPTMSQYAAIEAVKNGWDARNEMVREYNIRRNLFVNGMRRAGLECHMPKGAIYAFPSVESTGLSDQEFAERLLKEKHIAVVPGSIFGPSGTNHLRCCYAISRDNLVTAIERIEEFVNEL</sequence>
<dbReference type="Gene3D" id="3.90.1150.10">
    <property type="entry name" value="Aspartate Aminotransferase, domain 1"/>
    <property type="match status" value="1"/>
</dbReference>
<comment type="similarity">
    <text evidence="2 7">Belongs to the class-I pyridoxal-phosphate-dependent aminotransferase family.</text>
</comment>
<name>A0A9E7TKK5_9EURY</name>
<dbReference type="Pfam" id="PF00155">
    <property type="entry name" value="Aminotran_1_2"/>
    <property type="match status" value="1"/>
</dbReference>
<dbReference type="InterPro" id="IPR004839">
    <property type="entry name" value="Aminotransferase_I/II_large"/>
</dbReference>
<dbReference type="EMBL" id="CP096115">
    <property type="protein sequence ID" value="UUX91306.1"/>
    <property type="molecule type" value="Genomic_DNA"/>
</dbReference>
<dbReference type="InterPro" id="IPR004838">
    <property type="entry name" value="NHTrfase_class1_PyrdxlP-BS"/>
</dbReference>
<comment type="subunit">
    <text evidence="3">Homodimer.</text>
</comment>
<comment type="cofactor">
    <cofactor evidence="1 7">
        <name>pyridoxal 5'-phosphate</name>
        <dbReference type="ChEBI" id="CHEBI:597326"/>
    </cofactor>
</comment>
<keyword evidence="5 7" id="KW-0808">Transferase</keyword>
<evidence type="ECO:0000256" key="2">
    <source>
        <dbReference type="ARBA" id="ARBA00007441"/>
    </source>
</evidence>
<dbReference type="CDD" id="cd00609">
    <property type="entry name" value="AAT_like"/>
    <property type="match status" value="1"/>
</dbReference>
<dbReference type="InterPro" id="IPR015424">
    <property type="entry name" value="PyrdxlP-dep_Trfase"/>
</dbReference>
<dbReference type="FunFam" id="3.40.640.10:FF:000033">
    <property type="entry name" value="Aspartate aminotransferase"/>
    <property type="match status" value="1"/>
</dbReference>
<evidence type="ECO:0000256" key="3">
    <source>
        <dbReference type="ARBA" id="ARBA00011738"/>
    </source>
</evidence>
<dbReference type="InterPro" id="IPR050596">
    <property type="entry name" value="AspAT/PAT-like"/>
</dbReference>
<evidence type="ECO:0000256" key="6">
    <source>
        <dbReference type="ARBA" id="ARBA00022898"/>
    </source>
</evidence>
<evidence type="ECO:0000256" key="5">
    <source>
        <dbReference type="ARBA" id="ARBA00022679"/>
    </source>
</evidence>
<organism evidence="9 10">
    <name type="scientific">Methanoplanus endosymbiosus</name>
    <dbReference type="NCBI Taxonomy" id="33865"/>
    <lineage>
        <taxon>Archaea</taxon>
        <taxon>Methanobacteriati</taxon>
        <taxon>Methanobacteriota</taxon>
        <taxon>Stenosarchaea group</taxon>
        <taxon>Methanomicrobia</taxon>
        <taxon>Methanomicrobiales</taxon>
        <taxon>Methanomicrobiaceae</taxon>
        <taxon>Methanoplanus</taxon>
    </lineage>
</organism>
<dbReference type="GO" id="GO:0006520">
    <property type="term" value="P:amino acid metabolic process"/>
    <property type="evidence" value="ECO:0007669"/>
    <property type="project" value="InterPro"/>
</dbReference>
<evidence type="ECO:0000256" key="7">
    <source>
        <dbReference type="RuleBase" id="RU000481"/>
    </source>
</evidence>
<evidence type="ECO:0000259" key="8">
    <source>
        <dbReference type="Pfam" id="PF00155"/>
    </source>
</evidence>
<dbReference type="PANTHER" id="PTHR46383:SF3">
    <property type="entry name" value="ASPARTATE AMINOTRANSFERASE-RELATED"/>
    <property type="match status" value="1"/>
</dbReference>
<keyword evidence="4 7" id="KW-0032">Aminotransferase</keyword>
<dbReference type="Gene3D" id="3.40.640.10">
    <property type="entry name" value="Type I PLP-dependent aspartate aminotransferase-like (Major domain)"/>
    <property type="match status" value="1"/>
</dbReference>
<accession>A0A9E7TKK5</accession>
<dbReference type="KEGG" id="mend:L6E24_07915"/>
<dbReference type="PANTHER" id="PTHR46383">
    <property type="entry name" value="ASPARTATE AMINOTRANSFERASE"/>
    <property type="match status" value="1"/>
</dbReference>